<protein>
    <submittedName>
        <fullName evidence="1">Uncharacterized protein</fullName>
    </submittedName>
</protein>
<evidence type="ECO:0000313" key="1">
    <source>
        <dbReference type="EMBL" id="KMP06940.1"/>
    </source>
</evidence>
<dbReference type="AlphaFoldDB" id="A0A0J6YH40"/>
<name>A0A0J6YH40_COCIT</name>
<reference evidence="2" key="1">
    <citation type="journal article" date="2010" name="Genome Res.">
        <title>Population genomic sequencing of Coccidioides fungi reveals recent hybridization and transposon control.</title>
        <authorList>
            <person name="Neafsey D.E."/>
            <person name="Barker B.M."/>
            <person name="Sharpton T.J."/>
            <person name="Stajich J.E."/>
            <person name="Park D.J."/>
            <person name="Whiston E."/>
            <person name="Hung C.-Y."/>
            <person name="McMahan C."/>
            <person name="White J."/>
            <person name="Sykes S."/>
            <person name="Heiman D."/>
            <person name="Young S."/>
            <person name="Zeng Q."/>
            <person name="Abouelleil A."/>
            <person name="Aftuck L."/>
            <person name="Bessette D."/>
            <person name="Brown A."/>
            <person name="FitzGerald M."/>
            <person name="Lui A."/>
            <person name="Macdonald J.P."/>
            <person name="Priest M."/>
            <person name="Orbach M.J."/>
            <person name="Galgiani J.N."/>
            <person name="Kirkland T.N."/>
            <person name="Cole G.T."/>
            <person name="Birren B.W."/>
            <person name="Henn M.R."/>
            <person name="Taylor J.W."/>
            <person name="Rounsley S.D."/>
        </authorList>
    </citation>
    <scope>NUCLEOTIDE SEQUENCE [LARGE SCALE GENOMIC DNA]</scope>
    <source>
        <strain evidence="2">RMSCC 2394</strain>
    </source>
</reference>
<dbReference type="Proteomes" id="UP000054565">
    <property type="component" value="Unassembled WGS sequence"/>
</dbReference>
<evidence type="ECO:0000313" key="2">
    <source>
        <dbReference type="Proteomes" id="UP000054565"/>
    </source>
</evidence>
<proteinExistence type="predicted"/>
<sequence length="152" mass="16510">MDLKRYSMANLIAGPRIDSHDLSDLASASSNSHEVLDRRVPAFRFVPSVSEDLPRPRSSRKRRIGTPYVRRTCNDGAHCALSPADKLTGKNEGPIFPGKPDAVHALVGGLIWRHTSISGIDVQASFHGPKLRSRGLAAGANLFNGKTVEESR</sequence>
<gene>
    <name evidence="1" type="ORF">CIRG_06621</name>
</gene>
<dbReference type="EMBL" id="DS028096">
    <property type="protein sequence ID" value="KMP06940.1"/>
    <property type="molecule type" value="Genomic_DNA"/>
</dbReference>
<organism evidence="1 2">
    <name type="scientific">Coccidioides immitis RMSCC 2394</name>
    <dbReference type="NCBI Taxonomy" id="404692"/>
    <lineage>
        <taxon>Eukaryota</taxon>
        <taxon>Fungi</taxon>
        <taxon>Dikarya</taxon>
        <taxon>Ascomycota</taxon>
        <taxon>Pezizomycotina</taxon>
        <taxon>Eurotiomycetes</taxon>
        <taxon>Eurotiomycetidae</taxon>
        <taxon>Onygenales</taxon>
        <taxon>Onygenaceae</taxon>
        <taxon>Coccidioides</taxon>
    </lineage>
</organism>
<accession>A0A0J6YH40</accession>